<keyword evidence="3" id="KW-0862">Zinc</keyword>
<comment type="similarity">
    <text evidence="1">Belongs to the Gfa family.</text>
</comment>
<comment type="caution">
    <text evidence="5">The sequence shown here is derived from an EMBL/GenBank/DDBJ whole genome shotgun (WGS) entry which is preliminary data.</text>
</comment>
<organism evidence="5 6">
    <name type="scientific">Labrys wisconsinensis</name>
    <dbReference type="NCBI Taxonomy" id="425677"/>
    <lineage>
        <taxon>Bacteria</taxon>
        <taxon>Pseudomonadati</taxon>
        <taxon>Pseudomonadota</taxon>
        <taxon>Alphaproteobacteria</taxon>
        <taxon>Hyphomicrobiales</taxon>
        <taxon>Xanthobacteraceae</taxon>
        <taxon>Labrys</taxon>
    </lineage>
</organism>
<sequence>MAVQRYEGGCHCGRVHYAVSADIDNTIACNCSRCAKLGVILTFAPAESFVLESGEDALSEYRFNKRVIRHLFCATCGVESFARGTGPGGVEMVAVNVRCLQGVDPDTLNPKRVDGRSA</sequence>
<dbReference type="InterPro" id="IPR052355">
    <property type="entry name" value="CENP-V-like"/>
</dbReference>
<accession>A0ABU0IZX8</accession>
<dbReference type="InterPro" id="IPR011057">
    <property type="entry name" value="Mss4-like_sf"/>
</dbReference>
<dbReference type="Pfam" id="PF04828">
    <property type="entry name" value="GFA"/>
    <property type="match status" value="1"/>
</dbReference>
<evidence type="ECO:0000259" key="4">
    <source>
        <dbReference type="PROSITE" id="PS51891"/>
    </source>
</evidence>
<dbReference type="InterPro" id="IPR006913">
    <property type="entry name" value="CENP-V/GFA"/>
</dbReference>
<evidence type="ECO:0000313" key="5">
    <source>
        <dbReference type="EMBL" id="MDQ0467574.1"/>
    </source>
</evidence>
<reference evidence="5 6" key="1">
    <citation type="submission" date="2023-07" db="EMBL/GenBank/DDBJ databases">
        <title>Genomic Encyclopedia of Type Strains, Phase IV (KMG-IV): sequencing the most valuable type-strain genomes for metagenomic binning, comparative biology and taxonomic classification.</title>
        <authorList>
            <person name="Goeker M."/>
        </authorList>
    </citation>
    <scope>NUCLEOTIDE SEQUENCE [LARGE SCALE GENOMIC DNA]</scope>
    <source>
        <strain evidence="5 6">DSM 19619</strain>
    </source>
</reference>
<evidence type="ECO:0000256" key="2">
    <source>
        <dbReference type="ARBA" id="ARBA00022723"/>
    </source>
</evidence>
<gene>
    <name evidence="5" type="ORF">QO011_000569</name>
</gene>
<proteinExistence type="inferred from homology"/>
<evidence type="ECO:0000313" key="6">
    <source>
        <dbReference type="Proteomes" id="UP001242480"/>
    </source>
</evidence>
<keyword evidence="2" id="KW-0479">Metal-binding</keyword>
<dbReference type="RefSeq" id="WP_307267378.1">
    <property type="nucleotide sequence ID" value="NZ_JAUSVX010000001.1"/>
</dbReference>
<evidence type="ECO:0000256" key="1">
    <source>
        <dbReference type="ARBA" id="ARBA00005495"/>
    </source>
</evidence>
<dbReference type="EMBL" id="JAUSVX010000001">
    <property type="protein sequence ID" value="MDQ0467574.1"/>
    <property type="molecule type" value="Genomic_DNA"/>
</dbReference>
<dbReference type="Proteomes" id="UP001242480">
    <property type="component" value="Unassembled WGS sequence"/>
</dbReference>
<dbReference type="SUPFAM" id="SSF51316">
    <property type="entry name" value="Mss4-like"/>
    <property type="match status" value="1"/>
</dbReference>
<protein>
    <recommendedName>
        <fullName evidence="4">CENP-V/GFA domain-containing protein</fullName>
    </recommendedName>
</protein>
<keyword evidence="6" id="KW-1185">Reference proteome</keyword>
<feature type="domain" description="CENP-V/GFA" evidence="4">
    <location>
        <begin position="6"/>
        <end position="118"/>
    </location>
</feature>
<dbReference type="Gene3D" id="2.170.150.70">
    <property type="match status" value="1"/>
</dbReference>
<dbReference type="PANTHER" id="PTHR28620:SF1">
    <property type="entry name" value="CENP-V_GFA DOMAIN-CONTAINING PROTEIN"/>
    <property type="match status" value="1"/>
</dbReference>
<dbReference type="PANTHER" id="PTHR28620">
    <property type="entry name" value="CENTROMERE PROTEIN V"/>
    <property type="match status" value="1"/>
</dbReference>
<evidence type="ECO:0000256" key="3">
    <source>
        <dbReference type="ARBA" id="ARBA00022833"/>
    </source>
</evidence>
<name>A0ABU0IZX8_9HYPH</name>
<dbReference type="PROSITE" id="PS51891">
    <property type="entry name" value="CENP_V_GFA"/>
    <property type="match status" value="1"/>
</dbReference>